<accession>A0A369J1B3</accession>
<name>A0A369J1B3_HYPMA</name>
<reference evidence="1" key="1">
    <citation type="submission" date="2018-04" db="EMBL/GenBank/DDBJ databases">
        <title>Whole genome sequencing of Hypsizygus marmoreus.</title>
        <authorList>
            <person name="Choi I.-G."/>
            <person name="Min B."/>
            <person name="Kim J.-G."/>
            <person name="Kim S."/>
            <person name="Oh Y.-L."/>
            <person name="Kong W.-S."/>
            <person name="Park H."/>
            <person name="Jeong J."/>
            <person name="Song E.-S."/>
        </authorList>
    </citation>
    <scope>NUCLEOTIDE SEQUENCE [LARGE SCALE GENOMIC DNA]</scope>
    <source>
        <strain evidence="1">51987-8</strain>
    </source>
</reference>
<dbReference type="EMBL" id="LUEZ02000138">
    <property type="protein sequence ID" value="RDB15788.1"/>
    <property type="molecule type" value="Genomic_DNA"/>
</dbReference>
<organism evidence="1 2">
    <name type="scientific">Hypsizygus marmoreus</name>
    <name type="common">White beech mushroom</name>
    <name type="synonym">Agaricus marmoreus</name>
    <dbReference type="NCBI Taxonomy" id="39966"/>
    <lineage>
        <taxon>Eukaryota</taxon>
        <taxon>Fungi</taxon>
        <taxon>Dikarya</taxon>
        <taxon>Basidiomycota</taxon>
        <taxon>Agaricomycotina</taxon>
        <taxon>Agaricomycetes</taxon>
        <taxon>Agaricomycetidae</taxon>
        <taxon>Agaricales</taxon>
        <taxon>Tricholomatineae</taxon>
        <taxon>Lyophyllaceae</taxon>
        <taxon>Hypsizygus</taxon>
    </lineage>
</organism>
<evidence type="ECO:0000313" key="2">
    <source>
        <dbReference type="Proteomes" id="UP000076154"/>
    </source>
</evidence>
<dbReference type="OrthoDB" id="3055037at2759"/>
<sequence length="114" mass="13017">MLFSASAHLSMDVQHVLHVLSNFPVLSKIEFIDCLRFIRFCCLVKESLKFHSPDQRQPPANIPSHIAETLASILNWRISVVEICWTALKAVIWAHEDMNATIEEVNLYNSQALN</sequence>
<dbReference type="InParanoid" id="A0A369J1B3"/>
<comment type="caution">
    <text evidence="1">The sequence shown here is derived from an EMBL/GenBank/DDBJ whole genome shotgun (WGS) entry which is preliminary data.</text>
</comment>
<proteinExistence type="predicted"/>
<dbReference type="STRING" id="39966.A0A369J1B3"/>
<gene>
    <name evidence="1" type="ORF">Hypma_003743</name>
</gene>
<evidence type="ECO:0000313" key="1">
    <source>
        <dbReference type="EMBL" id="RDB15788.1"/>
    </source>
</evidence>
<dbReference type="AlphaFoldDB" id="A0A369J1B3"/>
<dbReference type="Proteomes" id="UP000076154">
    <property type="component" value="Unassembled WGS sequence"/>
</dbReference>
<protein>
    <submittedName>
        <fullName evidence="1">Uncharacterized protein</fullName>
    </submittedName>
</protein>
<keyword evidence="2" id="KW-1185">Reference proteome</keyword>